<dbReference type="Gene3D" id="1.10.560.10">
    <property type="entry name" value="GroEL-like equatorial domain"/>
    <property type="match status" value="1"/>
</dbReference>
<dbReference type="PRINTS" id="PR00298">
    <property type="entry name" value="CHAPERONIN60"/>
</dbReference>
<proteinExistence type="inferred from homology"/>
<dbReference type="AlphaFoldDB" id="F1Z586"/>
<dbReference type="SUPFAM" id="SSF54849">
    <property type="entry name" value="GroEL-intermediate domain like"/>
    <property type="match status" value="1"/>
</dbReference>
<dbReference type="NCBIfam" id="NF009489">
    <property type="entry name" value="PRK12851.1"/>
    <property type="match status" value="1"/>
</dbReference>
<dbReference type="NCBIfam" id="TIGR02348">
    <property type="entry name" value="GroEL"/>
    <property type="match status" value="1"/>
</dbReference>
<dbReference type="eggNOG" id="COG0459">
    <property type="taxonomic scope" value="Bacteria"/>
</dbReference>
<dbReference type="FunFam" id="1.10.560.10:FF:000001">
    <property type="entry name" value="60 kDa chaperonin"/>
    <property type="match status" value="1"/>
</dbReference>
<dbReference type="NCBIfam" id="NF009488">
    <property type="entry name" value="PRK12850.1"/>
    <property type="match status" value="1"/>
</dbReference>
<dbReference type="Proteomes" id="UP000004728">
    <property type="component" value="Unassembled WGS sequence"/>
</dbReference>
<dbReference type="SUPFAM" id="SSF48592">
    <property type="entry name" value="GroEL equatorial domain-like"/>
    <property type="match status" value="1"/>
</dbReference>
<dbReference type="PROSITE" id="PS00296">
    <property type="entry name" value="CHAPERONINS_CPN60"/>
    <property type="match status" value="1"/>
</dbReference>
<sequence>MAAKDVRFSRDARERILKGVDILADAVKVTLGPKGRNVVIDKSFGAPRITKDGVSVAKEIELKDKFENMGAQMLREVASKANDKAGDGTTTATVLAQAIVREGMKSVAAGINPMDLKRGIDIAVAKVIEDLKGRSTPVSGSSEISQVGVISANGDVEVGQKIAEAMEKVGKEGVITVEEAKGLEFELDVVEGMQFDRGYLSPYFITNPEKMIVELESPYILIHEKKLSSLQALLPILEAVVQSGRPLLIIAEDIEGEALATLVVNKLRGGLKIAAVKAPGFGDRRKAMLGDIATLTAGEMISEDLGIKLENVTLGMLGQAKKVTIDKDNTTIVDGAGSADDIKARVEQIRAQIEVTTSDYDREKLQERLAKLAGGVAVIKVGGATEVEVKERKDRVDDALHATRAAVEEGIVTGGGTALLYATKALAGLTGANEDQTRGVDIVRRAITAPLKQIAENAGHDGAVVAGKLLDQADEGLGFNAATDVYENLKAAGVIDPTKVVRTALQDAASVAGLLITTEAAISEKPDDKPAPAMPGGMGGMGGMDF</sequence>
<dbReference type="EMBL" id="AEWJ01000023">
    <property type="protein sequence ID" value="EGD60264.1"/>
    <property type="molecule type" value="Genomic_DNA"/>
</dbReference>
<comment type="function">
    <text evidence="7 9">Together with its co-chaperonin GroES, plays an essential role in assisting protein folding. The GroEL-GroES system forms a nano-cage that allows encapsulation of the non-native substrate proteins and provides a physical environment optimized to promote and accelerate protein folding.</text>
</comment>
<evidence type="ECO:0000256" key="10">
    <source>
        <dbReference type="SAM" id="MobiDB-lite"/>
    </source>
</evidence>
<protein>
    <recommendedName>
        <fullName evidence="7">Chaperonin GroEL</fullName>
        <ecNumber evidence="7">5.6.1.7</ecNumber>
    </recommendedName>
    <alternativeName>
        <fullName evidence="7">60 kDa chaperonin</fullName>
    </alternativeName>
    <alternativeName>
        <fullName evidence="7">Chaperonin-60</fullName>
        <shortName evidence="7">Cpn60</shortName>
    </alternativeName>
</protein>
<evidence type="ECO:0000256" key="7">
    <source>
        <dbReference type="HAMAP-Rule" id="MF_00600"/>
    </source>
</evidence>
<feature type="compositionally biased region" description="Gly residues" evidence="10">
    <location>
        <begin position="536"/>
        <end position="546"/>
    </location>
</feature>
<reference evidence="11 12" key="1">
    <citation type="journal article" date="2012" name="J. Bacteriol.">
        <title>Draft Genome Sequence of Novosphingobium nitrogenifigens Y88T.</title>
        <authorList>
            <person name="Strabala T.J."/>
            <person name="Macdonald L."/>
            <person name="Liu V."/>
            <person name="Smit A.M."/>
        </authorList>
    </citation>
    <scope>NUCLEOTIDE SEQUENCE [LARGE SCALE GENOMIC DNA]</scope>
    <source>
        <strain evidence="11 12">DSM 19370</strain>
    </source>
</reference>
<feature type="region of interest" description="Disordered" evidence="10">
    <location>
        <begin position="523"/>
        <end position="546"/>
    </location>
</feature>
<feature type="binding site" evidence="7">
    <location>
        <position position="415"/>
    </location>
    <ligand>
        <name>ATP</name>
        <dbReference type="ChEBI" id="CHEBI:30616"/>
    </ligand>
</feature>
<evidence type="ECO:0000256" key="6">
    <source>
        <dbReference type="ARBA" id="ARBA00023235"/>
    </source>
</evidence>
<evidence type="ECO:0000256" key="2">
    <source>
        <dbReference type="ARBA" id="ARBA00022490"/>
    </source>
</evidence>
<dbReference type="GO" id="GO:0005737">
    <property type="term" value="C:cytoplasm"/>
    <property type="evidence" value="ECO:0007669"/>
    <property type="project" value="UniProtKB-SubCell"/>
</dbReference>
<keyword evidence="6 7" id="KW-0413">Isomerase</keyword>
<dbReference type="Gene3D" id="3.50.7.10">
    <property type="entry name" value="GroEL"/>
    <property type="match status" value="1"/>
</dbReference>
<evidence type="ECO:0000256" key="4">
    <source>
        <dbReference type="ARBA" id="ARBA00022840"/>
    </source>
</evidence>
<dbReference type="InterPro" id="IPR018370">
    <property type="entry name" value="Chaperonin_Cpn60_CS"/>
</dbReference>
<dbReference type="Pfam" id="PF00118">
    <property type="entry name" value="Cpn60_TCP1"/>
    <property type="match status" value="1"/>
</dbReference>
<dbReference type="Gene3D" id="3.30.260.10">
    <property type="entry name" value="TCP-1-like chaperonin intermediate domain"/>
    <property type="match status" value="1"/>
</dbReference>
<comment type="similarity">
    <text evidence="1 7 8">Belongs to the chaperonin (HSP60) family.</text>
</comment>
<dbReference type="NCBIfam" id="NF009487">
    <property type="entry name" value="PRK12849.1"/>
    <property type="match status" value="1"/>
</dbReference>
<dbReference type="GO" id="GO:0005524">
    <property type="term" value="F:ATP binding"/>
    <property type="evidence" value="ECO:0007669"/>
    <property type="project" value="UniProtKB-UniRule"/>
</dbReference>
<feature type="binding site" evidence="7">
    <location>
        <begin position="87"/>
        <end position="91"/>
    </location>
    <ligand>
        <name>ATP</name>
        <dbReference type="ChEBI" id="CHEBI:30616"/>
    </ligand>
</feature>
<name>F1Z586_9SPHN</name>
<dbReference type="GO" id="GO:0042026">
    <property type="term" value="P:protein refolding"/>
    <property type="evidence" value="ECO:0007669"/>
    <property type="project" value="UniProtKB-UniRule"/>
</dbReference>
<evidence type="ECO:0000313" key="12">
    <source>
        <dbReference type="Proteomes" id="UP000004728"/>
    </source>
</evidence>
<feature type="binding site" evidence="7">
    <location>
        <begin position="480"/>
        <end position="482"/>
    </location>
    <ligand>
        <name>ATP</name>
        <dbReference type="ChEBI" id="CHEBI:30616"/>
    </ligand>
</feature>
<dbReference type="InterPro" id="IPR027413">
    <property type="entry name" value="GROEL-like_equatorial_sf"/>
</dbReference>
<comment type="caution">
    <text evidence="11">The sequence shown here is derived from an EMBL/GenBank/DDBJ whole genome shotgun (WGS) entry which is preliminary data.</text>
</comment>
<keyword evidence="3 7" id="KW-0547">Nucleotide-binding</keyword>
<dbReference type="GO" id="GO:0051082">
    <property type="term" value="F:unfolded protein binding"/>
    <property type="evidence" value="ECO:0007669"/>
    <property type="project" value="UniProtKB-UniRule"/>
</dbReference>
<evidence type="ECO:0000256" key="9">
    <source>
        <dbReference type="RuleBase" id="RU000419"/>
    </source>
</evidence>
<dbReference type="RefSeq" id="WP_008069391.1">
    <property type="nucleotide sequence ID" value="NZ_AQWK01000005.1"/>
</dbReference>
<dbReference type="FunFam" id="3.50.7.10:FF:000001">
    <property type="entry name" value="60 kDa chaperonin"/>
    <property type="match status" value="1"/>
</dbReference>
<dbReference type="InParanoid" id="F1Z586"/>
<dbReference type="HAMAP" id="MF_00600">
    <property type="entry name" value="CH60"/>
    <property type="match status" value="1"/>
</dbReference>
<dbReference type="SUPFAM" id="SSF52029">
    <property type="entry name" value="GroEL apical domain-like"/>
    <property type="match status" value="1"/>
</dbReference>
<dbReference type="PANTHER" id="PTHR45633">
    <property type="entry name" value="60 KDA HEAT SHOCK PROTEIN, MITOCHONDRIAL"/>
    <property type="match status" value="1"/>
</dbReference>
<accession>F1Z586</accession>
<dbReference type="STRING" id="983920.Y88_2138"/>
<evidence type="ECO:0000256" key="5">
    <source>
        <dbReference type="ARBA" id="ARBA00023186"/>
    </source>
</evidence>
<dbReference type="CDD" id="cd03344">
    <property type="entry name" value="GroEL"/>
    <property type="match status" value="1"/>
</dbReference>
<keyword evidence="4 7" id="KW-0067">ATP-binding</keyword>
<comment type="subunit">
    <text evidence="7 9">Forms a cylinder of 14 subunits composed of two heptameric rings stacked back-to-back. Interacts with the co-chaperonin GroES.</text>
</comment>
<dbReference type="GO" id="GO:0140662">
    <property type="term" value="F:ATP-dependent protein folding chaperone"/>
    <property type="evidence" value="ECO:0007669"/>
    <property type="project" value="InterPro"/>
</dbReference>
<feature type="binding site" evidence="7">
    <location>
        <position position="51"/>
    </location>
    <ligand>
        <name>ATP</name>
        <dbReference type="ChEBI" id="CHEBI:30616"/>
    </ligand>
</feature>
<dbReference type="EC" id="5.6.1.7" evidence="7"/>
<dbReference type="InterPro" id="IPR001844">
    <property type="entry name" value="Cpn60/GroEL"/>
</dbReference>
<keyword evidence="12" id="KW-1185">Reference proteome</keyword>
<keyword evidence="2 7" id="KW-0963">Cytoplasm</keyword>
<dbReference type="OrthoDB" id="9766614at2"/>
<comment type="subcellular location">
    <subcellularLocation>
        <location evidence="7">Cytoplasm</location>
    </subcellularLocation>
</comment>
<organism evidence="11 12">
    <name type="scientific">Novosphingobium nitrogenifigens DSM 19370</name>
    <dbReference type="NCBI Taxonomy" id="983920"/>
    <lineage>
        <taxon>Bacteria</taxon>
        <taxon>Pseudomonadati</taxon>
        <taxon>Pseudomonadota</taxon>
        <taxon>Alphaproteobacteria</taxon>
        <taxon>Sphingomonadales</taxon>
        <taxon>Sphingomonadaceae</taxon>
        <taxon>Novosphingobium</taxon>
    </lineage>
</organism>
<dbReference type="GO" id="GO:0016853">
    <property type="term" value="F:isomerase activity"/>
    <property type="evidence" value="ECO:0007669"/>
    <property type="project" value="UniProtKB-KW"/>
</dbReference>
<feature type="binding site" evidence="7">
    <location>
        <begin position="30"/>
        <end position="33"/>
    </location>
    <ligand>
        <name>ATP</name>
        <dbReference type="ChEBI" id="CHEBI:30616"/>
    </ligand>
</feature>
<gene>
    <name evidence="7" type="primary">groEL</name>
    <name evidence="7" type="synonym">groL</name>
    <name evidence="11" type="ORF">Y88_2138</name>
</gene>
<dbReference type="InterPro" id="IPR027409">
    <property type="entry name" value="GroEL-like_apical_dom_sf"/>
</dbReference>
<evidence type="ECO:0000256" key="3">
    <source>
        <dbReference type="ARBA" id="ARBA00022741"/>
    </source>
</evidence>
<evidence type="ECO:0000256" key="1">
    <source>
        <dbReference type="ARBA" id="ARBA00006607"/>
    </source>
</evidence>
<dbReference type="NCBIfam" id="NF000592">
    <property type="entry name" value="PRK00013.1"/>
    <property type="match status" value="1"/>
</dbReference>
<dbReference type="InterPro" id="IPR002423">
    <property type="entry name" value="Cpn60/GroEL/TCP-1"/>
</dbReference>
<evidence type="ECO:0000256" key="8">
    <source>
        <dbReference type="RuleBase" id="RU000418"/>
    </source>
</evidence>
<dbReference type="HOGENOM" id="CLU_016503_3_0_5"/>
<keyword evidence="5 7" id="KW-0143">Chaperone</keyword>
<dbReference type="FunCoup" id="F1Z586">
    <property type="interactions" value="792"/>
</dbReference>
<dbReference type="InterPro" id="IPR027410">
    <property type="entry name" value="TCP-1-like_intermed_sf"/>
</dbReference>
<evidence type="ECO:0000313" key="11">
    <source>
        <dbReference type="EMBL" id="EGD60264.1"/>
    </source>
</evidence>
<feature type="binding site" evidence="7">
    <location>
        <position position="496"/>
    </location>
    <ligand>
        <name>ATP</name>
        <dbReference type="ChEBI" id="CHEBI:30616"/>
    </ligand>
</feature>